<evidence type="ECO:0000313" key="1">
    <source>
        <dbReference type="EMBL" id="PBK90364.1"/>
    </source>
</evidence>
<sequence length="361" mass="40128">MTNLSAYRSQCLASQEIHLLVVDAQARMLFWGSNTVVLSELIELHRELGASTEEMWGSIGGMSPEYAVLFLNFLPWAKIAEPCYTKSLEIGHSEHEHVWELASRPTGELRSEVLKIIARRPLEKGSVKSGSVKGGSTCSPLCVTVNFGGLDQWDKYKIIQQHCHLFRFCPNVTVPEEVFGYSNWPQKVTCHRPFELIEIGQYPVQTRGVYICINVVLHTLDLDVPVSNLCHPSADSTTANVFLMLWDMVGIFKGYVLRDRVCGTSRQPLVGTLTGSGPLTTEMMMTVLAVATTIHCGYSLVKGWMQGDEAATDVERFLDAGCTHEYKHIQRPSRVQAQVPALSLTNRSLVSIVCGLGLFDH</sequence>
<protein>
    <submittedName>
        <fullName evidence="1">Uncharacterized protein</fullName>
    </submittedName>
</protein>
<reference evidence="2" key="1">
    <citation type="journal article" date="2017" name="Nat. Ecol. Evol.">
        <title>Genome expansion and lineage-specific genetic innovations in the forest pathogenic fungi Armillaria.</title>
        <authorList>
            <person name="Sipos G."/>
            <person name="Prasanna A.N."/>
            <person name="Walter M.C."/>
            <person name="O'Connor E."/>
            <person name="Balint B."/>
            <person name="Krizsan K."/>
            <person name="Kiss B."/>
            <person name="Hess J."/>
            <person name="Varga T."/>
            <person name="Slot J."/>
            <person name="Riley R."/>
            <person name="Boka B."/>
            <person name="Rigling D."/>
            <person name="Barry K."/>
            <person name="Lee J."/>
            <person name="Mihaltcheva S."/>
            <person name="LaButti K."/>
            <person name="Lipzen A."/>
            <person name="Waldron R."/>
            <person name="Moloney N.M."/>
            <person name="Sperisen C."/>
            <person name="Kredics L."/>
            <person name="Vagvoelgyi C."/>
            <person name="Patrignani A."/>
            <person name="Fitzpatrick D."/>
            <person name="Nagy I."/>
            <person name="Doyle S."/>
            <person name="Anderson J.B."/>
            <person name="Grigoriev I.V."/>
            <person name="Gueldener U."/>
            <person name="Muensterkoetter M."/>
            <person name="Nagy L.G."/>
        </authorList>
    </citation>
    <scope>NUCLEOTIDE SEQUENCE [LARGE SCALE GENOMIC DNA]</scope>
    <source>
        <strain evidence="2">Ar21-2</strain>
    </source>
</reference>
<dbReference type="EMBL" id="KZ293665">
    <property type="protein sequence ID" value="PBK90364.1"/>
    <property type="molecule type" value="Genomic_DNA"/>
</dbReference>
<accession>A0A2H3D9A6</accession>
<dbReference type="InParanoid" id="A0A2H3D9A6"/>
<dbReference type="OrthoDB" id="10653421at2759"/>
<dbReference type="AlphaFoldDB" id="A0A2H3D9A6"/>
<dbReference type="Proteomes" id="UP000217790">
    <property type="component" value="Unassembled WGS sequence"/>
</dbReference>
<organism evidence="1 2">
    <name type="scientific">Armillaria gallica</name>
    <name type="common">Bulbous honey fungus</name>
    <name type="synonym">Armillaria bulbosa</name>
    <dbReference type="NCBI Taxonomy" id="47427"/>
    <lineage>
        <taxon>Eukaryota</taxon>
        <taxon>Fungi</taxon>
        <taxon>Dikarya</taxon>
        <taxon>Basidiomycota</taxon>
        <taxon>Agaricomycotina</taxon>
        <taxon>Agaricomycetes</taxon>
        <taxon>Agaricomycetidae</taxon>
        <taxon>Agaricales</taxon>
        <taxon>Marasmiineae</taxon>
        <taxon>Physalacriaceae</taxon>
        <taxon>Armillaria</taxon>
    </lineage>
</organism>
<proteinExistence type="predicted"/>
<gene>
    <name evidence="1" type="ORF">ARMGADRAFT_1032410</name>
</gene>
<evidence type="ECO:0000313" key="2">
    <source>
        <dbReference type="Proteomes" id="UP000217790"/>
    </source>
</evidence>
<keyword evidence="2" id="KW-1185">Reference proteome</keyword>
<name>A0A2H3D9A6_ARMGA</name>